<dbReference type="RefSeq" id="WP_110402585.1">
    <property type="nucleotide sequence ID" value="NZ_QJJS01000035.1"/>
</dbReference>
<keyword evidence="2" id="KW-1185">Reference proteome</keyword>
<accession>A0A318H589</accession>
<dbReference type="AlphaFoldDB" id="A0A318H589"/>
<keyword evidence="1" id="KW-0540">Nuclease</keyword>
<comment type="caution">
    <text evidence="1">The sequence shown here is derived from an EMBL/GenBank/DDBJ whole genome shotgun (WGS) entry which is preliminary data.</text>
</comment>
<evidence type="ECO:0000313" key="1">
    <source>
        <dbReference type="EMBL" id="PXW91547.1"/>
    </source>
</evidence>
<dbReference type="GO" id="GO:0004519">
    <property type="term" value="F:endonuclease activity"/>
    <property type="evidence" value="ECO:0007669"/>
    <property type="project" value="UniProtKB-KW"/>
</dbReference>
<dbReference type="InterPro" id="IPR011335">
    <property type="entry name" value="Restrct_endonuc-II-like"/>
</dbReference>
<keyword evidence="1" id="KW-0378">Hydrolase</keyword>
<sequence>MNVYDSFFAGISPKDWEYFAQDFLAHCGYHIMQGPASGPDGGKDLLVKNGSLFYIVSCKHFIVSGKDVGVADEHSIIDRILQHNATGFIGFYSTYLTEALRGKLQAIATKGYPALFFDKNQILDYMPRLPSQVTQKYSENTRSNNYALNTSEEYYLPLGCLICEKDILAPDRIRSSMALIHIDGDGVLHYIYGCKECVRKIYHELWAEIFQVLHAEQFSAWNFIVSGLTEGRKLSDDFYKNKSVFESRLIQRLFPTNMGTWL</sequence>
<name>A0A318H589_9BURK</name>
<reference evidence="1 2" key="1">
    <citation type="submission" date="2018-05" db="EMBL/GenBank/DDBJ databases">
        <title>Genomic Encyclopedia of Type Strains, Phase IV (KMG-IV): sequencing the most valuable type-strain genomes for metagenomic binning, comparative biology and taxonomic classification.</title>
        <authorList>
            <person name="Goeker M."/>
        </authorList>
    </citation>
    <scope>NUCLEOTIDE SEQUENCE [LARGE SCALE GENOMIC DNA]</scope>
    <source>
        <strain evidence="1 2">DSM 566</strain>
    </source>
</reference>
<proteinExistence type="predicted"/>
<keyword evidence="1" id="KW-0255">Endonuclease</keyword>
<protein>
    <submittedName>
        <fullName evidence="1">Restriction endonuclease</fullName>
    </submittedName>
</protein>
<dbReference type="SUPFAM" id="SSF52980">
    <property type="entry name" value="Restriction endonuclease-like"/>
    <property type="match status" value="1"/>
</dbReference>
<dbReference type="Proteomes" id="UP000247811">
    <property type="component" value="Unassembled WGS sequence"/>
</dbReference>
<evidence type="ECO:0000313" key="2">
    <source>
        <dbReference type="Proteomes" id="UP000247811"/>
    </source>
</evidence>
<dbReference type="OrthoDB" id="5782056at2"/>
<organism evidence="1 2">
    <name type="scientific">Sphaerotilus hippei</name>
    <dbReference type="NCBI Taxonomy" id="744406"/>
    <lineage>
        <taxon>Bacteria</taxon>
        <taxon>Pseudomonadati</taxon>
        <taxon>Pseudomonadota</taxon>
        <taxon>Betaproteobacteria</taxon>
        <taxon>Burkholderiales</taxon>
        <taxon>Sphaerotilaceae</taxon>
        <taxon>Sphaerotilus</taxon>
    </lineage>
</organism>
<gene>
    <name evidence="1" type="ORF">C7444_1352</name>
</gene>
<dbReference type="EMBL" id="QJJS01000035">
    <property type="protein sequence ID" value="PXW91547.1"/>
    <property type="molecule type" value="Genomic_DNA"/>
</dbReference>